<proteinExistence type="predicted"/>
<gene>
    <name evidence="6" type="ORF">GMARGA_LOCUS35447</name>
</gene>
<feature type="transmembrane region" description="Helical" evidence="4">
    <location>
        <begin position="43"/>
        <end position="63"/>
    </location>
</feature>
<dbReference type="SUPFAM" id="SSF54631">
    <property type="entry name" value="CBS-domain pair"/>
    <property type="match status" value="1"/>
</dbReference>
<dbReference type="InterPro" id="IPR000644">
    <property type="entry name" value="CBS_dom"/>
</dbReference>
<keyword evidence="4" id="KW-0472">Membrane</keyword>
<dbReference type="InterPro" id="IPR046342">
    <property type="entry name" value="CBS_dom_sf"/>
</dbReference>
<sequence>AIHRLSSIAVVDNDSKLVDNLSASDIRFLTIDNVVDGLLPGKYLLLFGSVIYLSIITINYITVVREFLQKIRSHPKEVAACTEDTRLEEVMRSAVSIGVHRIWVKEKDTDKPIGVVSMSDMLDMLVGHMKSQEFGDED</sequence>
<evidence type="ECO:0000259" key="5">
    <source>
        <dbReference type="PROSITE" id="PS51371"/>
    </source>
</evidence>
<keyword evidence="2 3" id="KW-0129">CBS domain</keyword>
<keyword evidence="7" id="KW-1185">Reference proteome</keyword>
<name>A0ABN7WWB2_GIGMA</name>
<dbReference type="Gene3D" id="3.10.580.10">
    <property type="entry name" value="CBS-domain"/>
    <property type="match status" value="1"/>
</dbReference>
<evidence type="ECO:0000256" key="4">
    <source>
        <dbReference type="SAM" id="Phobius"/>
    </source>
</evidence>
<feature type="domain" description="CBS" evidence="5">
    <location>
        <begin position="73"/>
        <end position="131"/>
    </location>
</feature>
<dbReference type="PROSITE" id="PS51371">
    <property type="entry name" value="CBS"/>
    <property type="match status" value="1"/>
</dbReference>
<keyword evidence="4" id="KW-1133">Transmembrane helix</keyword>
<keyword evidence="1" id="KW-0677">Repeat</keyword>
<evidence type="ECO:0000256" key="3">
    <source>
        <dbReference type="PROSITE-ProRule" id="PRU00703"/>
    </source>
</evidence>
<accession>A0ABN7WWB2</accession>
<protein>
    <submittedName>
        <fullName evidence="6">30931_t:CDS:1</fullName>
    </submittedName>
</protein>
<dbReference type="PANTHER" id="PTHR13780">
    <property type="entry name" value="AMP-ACTIVATED PROTEIN KINASE, GAMMA REGULATORY SUBUNIT"/>
    <property type="match status" value="1"/>
</dbReference>
<dbReference type="InterPro" id="IPR050511">
    <property type="entry name" value="AMPK_gamma/SDS23_families"/>
</dbReference>
<evidence type="ECO:0000256" key="1">
    <source>
        <dbReference type="ARBA" id="ARBA00022737"/>
    </source>
</evidence>
<evidence type="ECO:0000313" key="7">
    <source>
        <dbReference type="Proteomes" id="UP000789901"/>
    </source>
</evidence>
<comment type="caution">
    <text evidence="6">The sequence shown here is derived from an EMBL/GenBank/DDBJ whole genome shotgun (WGS) entry which is preliminary data.</text>
</comment>
<organism evidence="6 7">
    <name type="scientific">Gigaspora margarita</name>
    <dbReference type="NCBI Taxonomy" id="4874"/>
    <lineage>
        <taxon>Eukaryota</taxon>
        <taxon>Fungi</taxon>
        <taxon>Fungi incertae sedis</taxon>
        <taxon>Mucoromycota</taxon>
        <taxon>Glomeromycotina</taxon>
        <taxon>Glomeromycetes</taxon>
        <taxon>Diversisporales</taxon>
        <taxon>Gigasporaceae</taxon>
        <taxon>Gigaspora</taxon>
    </lineage>
</organism>
<evidence type="ECO:0000313" key="6">
    <source>
        <dbReference type="EMBL" id="CAG8841469.1"/>
    </source>
</evidence>
<dbReference type="Pfam" id="PF00571">
    <property type="entry name" value="CBS"/>
    <property type="match status" value="1"/>
</dbReference>
<feature type="non-terminal residue" evidence="6">
    <location>
        <position position="1"/>
    </location>
</feature>
<dbReference type="EMBL" id="CAJVQB010065916">
    <property type="protein sequence ID" value="CAG8841469.1"/>
    <property type="molecule type" value="Genomic_DNA"/>
</dbReference>
<keyword evidence="4" id="KW-0812">Transmembrane</keyword>
<reference evidence="6 7" key="1">
    <citation type="submission" date="2021-06" db="EMBL/GenBank/DDBJ databases">
        <authorList>
            <person name="Kallberg Y."/>
            <person name="Tangrot J."/>
            <person name="Rosling A."/>
        </authorList>
    </citation>
    <scope>NUCLEOTIDE SEQUENCE [LARGE SCALE GENOMIC DNA]</scope>
    <source>
        <strain evidence="6 7">120-4 pot B 10/14</strain>
    </source>
</reference>
<evidence type="ECO:0000256" key="2">
    <source>
        <dbReference type="ARBA" id="ARBA00023122"/>
    </source>
</evidence>
<dbReference type="Proteomes" id="UP000789901">
    <property type="component" value="Unassembled WGS sequence"/>
</dbReference>